<dbReference type="STRING" id="94643.A0A2A9MJ53"/>
<dbReference type="OrthoDB" id="194139at2759"/>
<dbReference type="Proteomes" id="UP000224006">
    <property type="component" value="Chromosome II"/>
</dbReference>
<dbReference type="EMBL" id="NWUJ01000002">
    <property type="protein sequence ID" value="PFH37224.1"/>
    <property type="molecule type" value="Genomic_DNA"/>
</dbReference>
<name>A0A2A9MJ53_BESBE</name>
<dbReference type="RefSeq" id="XP_029221233.1">
    <property type="nucleotide sequence ID" value="XM_029362268.1"/>
</dbReference>
<dbReference type="PANTHER" id="PTHR10678">
    <property type="entry name" value="26S PROTEASOME NON-ATPASE REGULATORY SUBUNIT 11/COP9 SIGNALOSOME COMPLEX SUBUNIT 2"/>
    <property type="match status" value="1"/>
</dbReference>
<comment type="caution">
    <text evidence="3">The sequence shown here is derived from an EMBL/GenBank/DDBJ whole genome shotgun (WGS) entry which is preliminary data.</text>
</comment>
<feature type="region of interest" description="Disordered" evidence="1">
    <location>
        <begin position="224"/>
        <end position="247"/>
    </location>
</feature>
<dbReference type="InterPro" id="IPR000717">
    <property type="entry name" value="PCI_dom"/>
</dbReference>
<evidence type="ECO:0000313" key="4">
    <source>
        <dbReference type="Proteomes" id="UP000224006"/>
    </source>
</evidence>
<evidence type="ECO:0000313" key="3">
    <source>
        <dbReference type="EMBL" id="PFH37224.1"/>
    </source>
</evidence>
<dbReference type="PROSITE" id="PS50250">
    <property type="entry name" value="PCI"/>
    <property type="match status" value="1"/>
</dbReference>
<dbReference type="VEuPathDB" id="ToxoDB:BESB_036820"/>
<accession>A0A2A9MJ53</accession>
<proteinExistence type="predicted"/>
<organism evidence="3 4">
    <name type="scientific">Besnoitia besnoiti</name>
    <name type="common">Apicomplexan protozoan</name>
    <dbReference type="NCBI Taxonomy" id="94643"/>
    <lineage>
        <taxon>Eukaryota</taxon>
        <taxon>Sar</taxon>
        <taxon>Alveolata</taxon>
        <taxon>Apicomplexa</taxon>
        <taxon>Conoidasida</taxon>
        <taxon>Coccidia</taxon>
        <taxon>Eucoccidiorida</taxon>
        <taxon>Eimeriorina</taxon>
        <taxon>Sarcocystidae</taxon>
        <taxon>Besnoitia</taxon>
    </lineage>
</organism>
<dbReference type="AlphaFoldDB" id="A0A2A9MJ53"/>
<feature type="compositionally biased region" description="Basic and acidic residues" evidence="1">
    <location>
        <begin position="224"/>
        <end position="236"/>
    </location>
</feature>
<reference evidence="3 4" key="1">
    <citation type="submission" date="2017-09" db="EMBL/GenBank/DDBJ databases">
        <title>Genome sequencing of Besnoitia besnoiti strain Bb-Ger1.</title>
        <authorList>
            <person name="Schares G."/>
            <person name="Venepally P."/>
            <person name="Lorenzi H.A."/>
        </authorList>
    </citation>
    <scope>NUCLEOTIDE SEQUENCE [LARGE SCALE GENOMIC DNA]</scope>
    <source>
        <strain evidence="3 4">Bb-Ger1</strain>
    </source>
</reference>
<gene>
    <name evidence="3" type="ORF">BESB_036820</name>
</gene>
<evidence type="ECO:0000259" key="2">
    <source>
        <dbReference type="PROSITE" id="PS50250"/>
    </source>
</evidence>
<evidence type="ECO:0000256" key="1">
    <source>
        <dbReference type="SAM" id="MobiDB-lite"/>
    </source>
</evidence>
<feature type="compositionally biased region" description="Basic and acidic residues" evidence="1">
    <location>
        <begin position="509"/>
        <end position="519"/>
    </location>
</feature>
<dbReference type="GeneID" id="40308663"/>
<dbReference type="KEGG" id="bbes:BESB_036820"/>
<keyword evidence="4" id="KW-1185">Reference proteome</keyword>
<feature type="domain" description="PCI" evidence="2">
    <location>
        <begin position="310"/>
        <end position="481"/>
    </location>
</feature>
<dbReference type="SMART" id="SM00753">
    <property type="entry name" value="PAM"/>
    <property type="match status" value="1"/>
</dbReference>
<dbReference type="Gene3D" id="1.25.40.570">
    <property type="match status" value="1"/>
</dbReference>
<feature type="region of interest" description="Disordered" evidence="1">
    <location>
        <begin position="479"/>
        <end position="519"/>
    </location>
</feature>
<dbReference type="InterPro" id="IPR036390">
    <property type="entry name" value="WH_DNA-bd_sf"/>
</dbReference>
<dbReference type="SUPFAM" id="SSF46785">
    <property type="entry name" value="Winged helix' DNA-binding domain"/>
    <property type="match status" value="1"/>
</dbReference>
<dbReference type="InterPro" id="IPR050871">
    <property type="entry name" value="26S_Proteasome/COP9_Components"/>
</dbReference>
<dbReference type="Pfam" id="PF01399">
    <property type="entry name" value="PCI"/>
    <property type="match status" value="1"/>
</dbReference>
<protein>
    <submittedName>
        <fullName evidence="3">PCI domain-containing protein</fullName>
    </submittedName>
</protein>
<sequence>MSDFDEEEIQFEYESDGDQYGEDVEDEEAILIENSFYEAQDVQHRNPRAALKLYEAVVEKEEARGTEITWRFRALLNVVLIHAQLREMESAAAAYRRLLPLMRQVTRNETAEAINAVLEALSVEASPWRATPASAAACGDAGGAVARNAGAEGGEAPSAPAEASPLANVEAIFKLTLEALQENHLKRLWFRTCSRMIKLFLHQGEFAKAATLLRDVRREARLPPLDASDRLPREADASGASGASGEGCEDLPAGQLLEFYALESAVCVHEQNFPRLCRLAQEAERFLSEGIADPKHVAAIREVHAKIHMAFREWRGALIAFSEAFRNFQEAGQATKAKKMLQLLVLASLLSSSDINPLDTREAKALQADAGIAAMHELRKAFDANDVAAAHRLLTDPEYGLATDPYISLFTDDLLSNIRVRALPSIVASYAEMPLQTLQEELRADCAREVRSAVARALAESRIAGEIDDVRQVLFLRPRQPPSASAASPRVTADPGGQEADAHQSAVRSQEEEGKREGEALQAWVSAVSSLAEKFNQLPYR</sequence>